<evidence type="ECO:0000313" key="2">
    <source>
        <dbReference type="Proteomes" id="UP000266385"/>
    </source>
</evidence>
<reference evidence="1 2" key="1">
    <citation type="submission" date="2018-08" db="EMBL/GenBank/DDBJ databases">
        <title>Henriciella mobilis sp. nov., isolated from seawater.</title>
        <authorList>
            <person name="Cheng H."/>
            <person name="Wu Y.-H."/>
            <person name="Xu X.-W."/>
            <person name="Guo L.-L."/>
        </authorList>
    </citation>
    <scope>NUCLEOTIDE SEQUENCE [LARGE SCALE GENOMIC DNA]</scope>
    <source>
        <strain evidence="1 2">JN25</strain>
    </source>
</reference>
<protein>
    <submittedName>
        <fullName evidence="1">FAH family protein</fullName>
    </submittedName>
</protein>
<sequence>MNLVQYLDDSGVVRVACVLDSETLAPLEPAISLYDFALKVMEQGLRLSDAVQASQGSGRLNYEALLLEGRILSPISHPDPAHLLVTGTGLTHLGSADTRDAMHAKLEAGGENLTDSMKMFRMGLEGGKPESGQEGVQPEWFYKGDGLSVVRPSGDLVLPRFALDGGEEPEIAGIYIIAPDGRPRRLGFCLGNEFSDHTMEKINYLYLAHSKLRPCAFGPELRLGELPADIRGRSMISRDGKTVWEKPFASGEDNMSHSIANLEAHHFKYEGFRRPGDVHVHFFGTATLSFADGIEAKPGDVFEISAEGFGAPLRNRIVEGQAQSDFHPLPL</sequence>
<gene>
    <name evidence="1" type="ORF">D1223_02295</name>
</gene>
<dbReference type="EMBL" id="QWFX01000005">
    <property type="protein sequence ID" value="RIJ32704.1"/>
    <property type="molecule type" value="Genomic_DNA"/>
</dbReference>
<accession>A0A399RR17</accession>
<dbReference type="Gene3D" id="3.90.850.10">
    <property type="entry name" value="Fumarylacetoacetase-like, C-terminal domain"/>
    <property type="match status" value="1"/>
</dbReference>
<proteinExistence type="predicted"/>
<dbReference type="AlphaFoldDB" id="A0A399RR17"/>
<name>A0A399RR17_9PROT</name>
<dbReference type="InterPro" id="IPR036663">
    <property type="entry name" value="Fumarylacetoacetase_C_sf"/>
</dbReference>
<dbReference type="GO" id="GO:0003824">
    <property type="term" value="F:catalytic activity"/>
    <property type="evidence" value="ECO:0007669"/>
    <property type="project" value="InterPro"/>
</dbReference>
<dbReference type="Proteomes" id="UP000266385">
    <property type="component" value="Unassembled WGS sequence"/>
</dbReference>
<keyword evidence="2" id="KW-1185">Reference proteome</keyword>
<dbReference type="RefSeq" id="WP_119374785.1">
    <property type="nucleotide sequence ID" value="NZ_QWFX01000005.1"/>
</dbReference>
<evidence type="ECO:0000313" key="1">
    <source>
        <dbReference type="EMBL" id="RIJ32704.1"/>
    </source>
</evidence>
<comment type="caution">
    <text evidence="1">The sequence shown here is derived from an EMBL/GenBank/DDBJ whole genome shotgun (WGS) entry which is preliminary data.</text>
</comment>
<dbReference type="PIRSF" id="PIRSF033905">
    <property type="entry name" value="UCP033905"/>
    <property type="match status" value="1"/>
</dbReference>
<dbReference type="InterPro" id="IPR009645">
    <property type="entry name" value="GguC"/>
</dbReference>
<dbReference type="NCBIfam" id="NF040903">
    <property type="entry name" value="GguC"/>
    <property type="match status" value="1"/>
</dbReference>
<dbReference type="SUPFAM" id="SSF56529">
    <property type="entry name" value="FAH"/>
    <property type="match status" value="1"/>
</dbReference>
<organism evidence="1 2">
    <name type="scientific">Henriciella mobilis</name>
    <dbReference type="NCBI Taxonomy" id="2305467"/>
    <lineage>
        <taxon>Bacteria</taxon>
        <taxon>Pseudomonadati</taxon>
        <taxon>Pseudomonadota</taxon>
        <taxon>Alphaproteobacteria</taxon>
        <taxon>Hyphomonadales</taxon>
        <taxon>Hyphomonadaceae</taxon>
        <taxon>Henriciella</taxon>
    </lineage>
</organism>
<dbReference type="OrthoDB" id="108649at2"/>